<dbReference type="Pfam" id="PF00291">
    <property type="entry name" value="PALP"/>
    <property type="match status" value="1"/>
</dbReference>
<dbReference type="PANTHER" id="PTHR48078">
    <property type="entry name" value="THREONINE DEHYDRATASE, MITOCHONDRIAL-RELATED"/>
    <property type="match status" value="1"/>
</dbReference>
<gene>
    <name evidence="15" type="ORF">BCR35DRAFT_311546</name>
</gene>
<keyword evidence="11 12" id="KW-0100">Branched-chain amino acid biosynthesis</keyword>
<keyword evidence="8" id="KW-0677">Repeat</keyword>
<evidence type="ECO:0000259" key="14">
    <source>
        <dbReference type="PROSITE" id="PS51672"/>
    </source>
</evidence>
<comment type="pathway">
    <text evidence="3 12">Amino-acid biosynthesis; L-isoleucine biosynthesis; 2-oxobutanoate from L-threonine: step 1/1.</text>
</comment>
<dbReference type="OrthoDB" id="4418812at2759"/>
<evidence type="ECO:0000313" key="15">
    <source>
        <dbReference type="EMBL" id="ORY37557.1"/>
    </source>
</evidence>
<dbReference type="Proteomes" id="UP000193467">
    <property type="component" value="Unassembled WGS sequence"/>
</dbReference>
<evidence type="ECO:0000256" key="8">
    <source>
        <dbReference type="ARBA" id="ARBA00022737"/>
    </source>
</evidence>
<evidence type="ECO:0000256" key="2">
    <source>
        <dbReference type="ARBA" id="ARBA00001933"/>
    </source>
</evidence>
<dbReference type="UniPathway" id="UPA00047">
    <property type="reaction ID" value="UER00054"/>
</dbReference>
<evidence type="ECO:0000256" key="1">
    <source>
        <dbReference type="ARBA" id="ARBA00001274"/>
    </source>
</evidence>
<dbReference type="GO" id="GO:0006567">
    <property type="term" value="P:L-threonine catabolic process"/>
    <property type="evidence" value="ECO:0007669"/>
    <property type="project" value="TreeGrafter"/>
</dbReference>
<keyword evidence="16" id="KW-1185">Reference proteome</keyword>
<reference evidence="15 16" key="1">
    <citation type="submission" date="2016-07" db="EMBL/GenBank/DDBJ databases">
        <title>Pervasive Adenine N6-methylation of Active Genes in Fungi.</title>
        <authorList>
            <consortium name="DOE Joint Genome Institute"/>
            <person name="Mondo S.J."/>
            <person name="Dannebaum R.O."/>
            <person name="Kuo R.C."/>
            <person name="Labutti K."/>
            <person name="Haridas S."/>
            <person name="Kuo A."/>
            <person name="Salamov A."/>
            <person name="Ahrendt S.R."/>
            <person name="Lipzen A."/>
            <person name="Sullivan W."/>
            <person name="Andreopoulos W.B."/>
            <person name="Clum A."/>
            <person name="Lindquist E."/>
            <person name="Daum C."/>
            <person name="Ramamoorthy G.K."/>
            <person name="Gryganskyi A."/>
            <person name="Culley D."/>
            <person name="Magnuson J.K."/>
            <person name="James T.Y."/>
            <person name="O'Malley M.A."/>
            <person name="Stajich J.E."/>
            <person name="Spatafora J.W."/>
            <person name="Visel A."/>
            <person name="Grigoriev I.V."/>
        </authorList>
    </citation>
    <scope>NUCLEOTIDE SEQUENCE [LARGE SCALE GENOMIC DNA]</scope>
    <source>
        <strain evidence="15 16">62-1032</strain>
    </source>
</reference>
<dbReference type="CDD" id="cd01562">
    <property type="entry name" value="Thr-dehyd"/>
    <property type="match status" value="1"/>
</dbReference>
<keyword evidence="7 12" id="KW-0412">Isoleucine biosynthesis</keyword>
<dbReference type="SUPFAM" id="SSF53686">
    <property type="entry name" value="Tryptophan synthase beta subunit-like PLP-dependent enzymes"/>
    <property type="match status" value="1"/>
</dbReference>
<dbReference type="FunFam" id="3.40.50.1100:FF:000008">
    <property type="entry name" value="L-threonine dehydratase"/>
    <property type="match status" value="1"/>
</dbReference>
<dbReference type="GO" id="GO:0006565">
    <property type="term" value="P:L-serine catabolic process"/>
    <property type="evidence" value="ECO:0007669"/>
    <property type="project" value="TreeGrafter"/>
</dbReference>
<dbReference type="PROSITE" id="PS00165">
    <property type="entry name" value="DEHYDRATASE_SER_THR"/>
    <property type="match status" value="1"/>
</dbReference>
<dbReference type="SUPFAM" id="SSF55021">
    <property type="entry name" value="ACT-like"/>
    <property type="match status" value="1"/>
</dbReference>
<evidence type="ECO:0000313" key="16">
    <source>
        <dbReference type="Proteomes" id="UP000193467"/>
    </source>
</evidence>
<dbReference type="InterPro" id="IPR001721">
    <property type="entry name" value="TD_ACT-like"/>
</dbReference>
<protein>
    <recommendedName>
        <fullName evidence="12">Threonine dehydratase</fullName>
        <ecNumber evidence="12">4.3.1.19</ecNumber>
    </recommendedName>
    <alternativeName>
        <fullName evidence="12">Threonine deaminase</fullName>
    </alternativeName>
</protein>
<dbReference type="Pfam" id="PF00585">
    <property type="entry name" value="Thr_dehydrat_C"/>
    <property type="match status" value="2"/>
</dbReference>
<evidence type="ECO:0000256" key="12">
    <source>
        <dbReference type="RuleBase" id="RU362012"/>
    </source>
</evidence>
<dbReference type="InterPro" id="IPR005787">
    <property type="entry name" value="Thr_deHydtase_biosynth"/>
</dbReference>
<dbReference type="CDD" id="cd04907">
    <property type="entry name" value="ACT_ThrD-I_2"/>
    <property type="match status" value="1"/>
</dbReference>
<dbReference type="InterPro" id="IPR050147">
    <property type="entry name" value="Ser/Thr_Dehydratase"/>
</dbReference>
<dbReference type="Gene3D" id="3.40.1020.10">
    <property type="entry name" value="Biosynthetic Threonine Deaminase, Domain 3"/>
    <property type="match status" value="1"/>
</dbReference>
<organism evidence="15 16">
    <name type="scientific">Leucosporidium creatinivorum</name>
    <dbReference type="NCBI Taxonomy" id="106004"/>
    <lineage>
        <taxon>Eukaryota</taxon>
        <taxon>Fungi</taxon>
        <taxon>Dikarya</taxon>
        <taxon>Basidiomycota</taxon>
        <taxon>Pucciniomycotina</taxon>
        <taxon>Microbotryomycetes</taxon>
        <taxon>Leucosporidiales</taxon>
        <taxon>Leucosporidium</taxon>
    </lineage>
</organism>
<comment type="similarity">
    <text evidence="4 12">Belongs to the serine/threonine dehydratase family.</text>
</comment>
<comment type="cofactor">
    <cofactor evidence="2 12">
        <name>pyridoxal 5'-phosphate</name>
        <dbReference type="ChEBI" id="CHEBI:597326"/>
    </cofactor>
</comment>
<dbReference type="InterPro" id="IPR000634">
    <property type="entry name" value="Ser/Thr_deHydtase_PyrdxlP-BS"/>
</dbReference>
<dbReference type="InterPro" id="IPR045865">
    <property type="entry name" value="ACT-like_dom_sf"/>
</dbReference>
<accession>A0A1Y2BSE3</accession>
<comment type="subunit">
    <text evidence="5">Homotetramer.</text>
</comment>
<evidence type="ECO:0000256" key="7">
    <source>
        <dbReference type="ARBA" id="ARBA00022624"/>
    </source>
</evidence>
<dbReference type="NCBIfam" id="TIGR01124">
    <property type="entry name" value="ilvA_2Cterm"/>
    <property type="match status" value="1"/>
</dbReference>
<dbReference type="FunFam" id="3.40.1020.10:FF:000001">
    <property type="entry name" value="L-threonine dehydratase"/>
    <property type="match status" value="1"/>
</dbReference>
<dbReference type="GO" id="GO:0030170">
    <property type="term" value="F:pyridoxal phosphate binding"/>
    <property type="evidence" value="ECO:0007669"/>
    <property type="project" value="InterPro"/>
</dbReference>
<evidence type="ECO:0000256" key="6">
    <source>
        <dbReference type="ARBA" id="ARBA00022605"/>
    </source>
</evidence>
<dbReference type="EC" id="4.3.1.19" evidence="12"/>
<keyword evidence="9 12" id="KW-0663">Pyridoxal phosphate</keyword>
<sequence length="614" mass="66696">MSSPSVSGLLSETEQTVPPVDSGLSPKVVPRQVALSTDNLVDSILLPDGSRIARPKFQANKELYKRLPPHLLLADGTPNYLPMLLTSAVYSILPPTGTPLTPAVSLSARLGAQVLFKREDLTPVFSFKLRGAYNMMKQLSDEERWRGVVACSAGNHAQGVALSGRELGIACTIVMPLNTPSIKYLNVDRLGAKVVLHGADFDEAKKECARLAQAHGLTIIPPFDDPYVIAGQGTAGVEILRQTDASKLDAIFVPVGGGGLLAGILAYVKAIAPPHVKVIGVETHDADCLAQTLKAGQRMTLNEVGLFADGTAVRQMGEESVRVCANLVDEIILVSNDELCAAIKDVFEDTRSVPEPSGALSVAGMKKYIHQNNLLGRNKRFVSVVSGANINFSRLRFIAERAELGEGKEASLRVIIPEQPGAFLALHTIIHPRAVTEFVYRYSSSARAFIYLSFYLSSSSSRPPASGIATPTGTSTPILTPQQARQEELGSILSQLKNGGMKALDLSENEMAKSHARYLVGGRSKVENERVFRFEFPERPGALRKFLEAMKFNISLFHYRNHGGDVGKILAGIQVPPSETEAFEAWLQSLAYPFVEETDNQVYKDFLDQDDEEE</sequence>
<dbReference type="GO" id="GO:0009097">
    <property type="term" value="P:isoleucine biosynthetic process"/>
    <property type="evidence" value="ECO:0007669"/>
    <property type="project" value="UniProtKB-UniRule"/>
</dbReference>
<feature type="region of interest" description="Disordered" evidence="13">
    <location>
        <begin position="1"/>
        <end position="24"/>
    </location>
</feature>
<dbReference type="STRING" id="106004.A0A1Y2BSE3"/>
<dbReference type="InParanoid" id="A0A1Y2BSE3"/>
<dbReference type="GO" id="GO:0004794">
    <property type="term" value="F:threonine deaminase activity"/>
    <property type="evidence" value="ECO:0007669"/>
    <property type="project" value="UniProtKB-UniRule"/>
</dbReference>
<dbReference type="InterPro" id="IPR001926">
    <property type="entry name" value="TrpB-like_PALP"/>
</dbReference>
<evidence type="ECO:0000256" key="5">
    <source>
        <dbReference type="ARBA" id="ARBA00011881"/>
    </source>
</evidence>
<dbReference type="AlphaFoldDB" id="A0A1Y2BSE3"/>
<evidence type="ECO:0000256" key="10">
    <source>
        <dbReference type="ARBA" id="ARBA00023239"/>
    </source>
</evidence>
<dbReference type="GO" id="GO:0003941">
    <property type="term" value="F:L-serine ammonia-lyase activity"/>
    <property type="evidence" value="ECO:0007669"/>
    <property type="project" value="TreeGrafter"/>
</dbReference>
<dbReference type="PANTHER" id="PTHR48078:SF11">
    <property type="entry name" value="THREONINE DEHYDRATASE, MITOCHONDRIAL"/>
    <property type="match status" value="1"/>
</dbReference>
<proteinExistence type="inferred from homology"/>
<dbReference type="InterPro" id="IPR038110">
    <property type="entry name" value="TD_ACT-like_sf"/>
</dbReference>
<comment type="caution">
    <text evidence="15">The sequence shown here is derived from an EMBL/GenBank/DDBJ whole genome shotgun (WGS) entry which is preliminary data.</text>
</comment>
<evidence type="ECO:0000256" key="4">
    <source>
        <dbReference type="ARBA" id="ARBA00010869"/>
    </source>
</evidence>
<dbReference type="PROSITE" id="PS51672">
    <property type="entry name" value="ACT_LIKE"/>
    <property type="match status" value="1"/>
</dbReference>
<dbReference type="EMBL" id="MCGR01000163">
    <property type="protein sequence ID" value="ORY37557.1"/>
    <property type="molecule type" value="Genomic_DNA"/>
</dbReference>
<dbReference type="Gene3D" id="3.40.50.1100">
    <property type="match status" value="2"/>
</dbReference>
<name>A0A1Y2BSE3_9BASI</name>
<evidence type="ECO:0000256" key="9">
    <source>
        <dbReference type="ARBA" id="ARBA00022898"/>
    </source>
</evidence>
<keyword evidence="6 12" id="KW-0028">Amino-acid biosynthesis</keyword>
<comment type="catalytic activity">
    <reaction evidence="1 12">
        <text>L-threonine = 2-oxobutanoate + NH4(+)</text>
        <dbReference type="Rhea" id="RHEA:22108"/>
        <dbReference type="ChEBI" id="CHEBI:16763"/>
        <dbReference type="ChEBI" id="CHEBI:28938"/>
        <dbReference type="ChEBI" id="CHEBI:57926"/>
        <dbReference type="EC" id="4.3.1.19"/>
    </reaction>
</comment>
<feature type="domain" description="ACT-like" evidence="14">
    <location>
        <begin position="530"/>
        <end position="599"/>
    </location>
</feature>
<dbReference type="FunCoup" id="A0A1Y2BSE3">
    <property type="interactions" value="193"/>
</dbReference>
<evidence type="ECO:0000256" key="13">
    <source>
        <dbReference type="SAM" id="MobiDB-lite"/>
    </source>
</evidence>
<evidence type="ECO:0000256" key="11">
    <source>
        <dbReference type="ARBA" id="ARBA00023304"/>
    </source>
</evidence>
<evidence type="ECO:0000256" key="3">
    <source>
        <dbReference type="ARBA" id="ARBA00004810"/>
    </source>
</evidence>
<dbReference type="InterPro" id="IPR036052">
    <property type="entry name" value="TrpB-like_PALP_sf"/>
</dbReference>
<feature type="compositionally biased region" description="Polar residues" evidence="13">
    <location>
        <begin position="1"/>
        <end position="16"/>
    </location>
</feature>
<keyword evidence="10 12" id="KW-0456">Lyase</keyword>